<dbReference type="Proteomes" id="UP001142810">
    <property type="component" value="Unassembled WGS sequence"/>
</dbReference>
<reference evidence="3" key="1">
    <citation type="submission" date="2022-11" db="EMBL/GenBank/DDBJ databases">
        <title>Alteromonas sp. nov., isolated from sea water of the Qingdao.</title>
        <authorList>
            <person name="Wang Q."/>
        </authorList>
    </citation>
    <scope>NUCLEOTIDE SEQUENCE</scope>
    <source>
        <strain evidence="3">ASW11-7</strain>
    </source>
</reference>
<feature type="chain" id="PRO_5045447028" evidence="1">
    <location>
        <begin position="26"/>
        <end position="153"/>
    </location>
</feature>
<gene>
    <name evidence="3" type="ORF">OPS25_14725</name>
</gene>
<organism evidence="3 4">
    <name type="scientific">Alteromonas aquimaris</name>
    <dbReference type="NCBI Taxonomy" id="2998417"/>
    <lineage>
        <taxon>Bacteria</taxon>
        <taxon>Pseudomonadati</taxon>
        <taxon>Pseudomonadota</taxon>
        <taxon>Gammaproteobacteria</taxon>
        <taxon>Alteromonadales</taxon>
        <taxon>Alteromonadaceae</taxon>
        <taxon>Alteromonas/Salinimonas group</taxon>
        <taxon>Alteromonas</taxon>
    </lineage>
</organism>
<evidence type="ECO:0000313" key="4">
    <source>
        <dbReference type="Proteomes" id="UP001142810"/>
    </source>
</evidence>
<sequence length="153" mass="17389">MNNKYKKHISLLCTGLVMLTTSVSANDKTLKQQILQADQSFFSAFNNCDIAVMAAMFSPELEFYHDVTGLKGYDETMQSTKANCERKLGLVRTLNESTHKVYPVKNFGAIQQGEHTFCHMENGKNDCGTFGFTTVWRKSDTGWQMHRVTSYDH</sequence>
<evidence type="ECO:0000313" key="3">
    <source>
        <dbReference type="EMBL" id="MCW8109758.1"/>
    </source>
</evidence>
<dbReference type="RefSeq" id="WP_265618619.1">
    <property type="nucleotide sequence ID" value="NZ_JAPFRD010000013.1"/>
</dbReference>
<evidence type="ECO:0000259" key="2">
    <source>
        <dbReference type="Pfam" id="PF14534"/>
    </source>
</evidence>
<accession>A0ABT3PAH5</accession>
<dbReference type="SUPFAM" id="SSF54427">
    <property type="entry name" value="NTF2-like"/>
    <property type="match status" value="1"/>
</dbReference>
<dbReference type="EMBL" id="JAPFRD010000013">
    <property type="protein sequence ID" value="MCW8109758.1"/>
    <property type="molecule type" value="Genomic_DNA"/>
</dbReference>
<keyword evidence="1" id="KW-0732">Signal</keyword>
<dbReference type="InterPro" id="IPR032710">
    <property type="entry name" value="NTF2-like_dom_sf"/>
</dbReference>
<feature type="domain" description="DUF4440" evidence="2">
    <location>
        <begin position="34"/>
        <end position="145"/>
    </location>
</feature>
<evidence type="ECO:0000256" key="1">
    <source>
        <dbReference type="SAM" id="SignalP"/>
    </source>
</evidence>
<keyword evidence="4" id="KW-1185">Reference proteome</keyword>
<dbReference type="InterPro" id="IPR027843">
    <property type="entry name" value="DUF4440"/>
</dbReference>
<protein>
    <submittedName>
        <fullName evidence="3">Nuclear transport factor 2 family protein</fullName>
    </submittedName>
</protein>
<comment type="caution">
    <text evidence="3">The sequence shown here is derived from an EMBL/GenBank/DDBJ whole genome shotgun (WGS) entry which is preliminary data.</text>
</comment>
<proteinExistence type="predicted"/>
<dbReference type="Gene3D" id="3.10.450.50">
    <property type="match status" value="1"/>
</dbReference>
<dbReference type="Pfam" id="PF14534">
    <property type="entry name" value="DUF4440"/>
    <property type="match status" value="1"/>
</dbReference>
<name>A0ABT3PAH5_9ALTE</name>
<feature type="signal peptide" evidence="1">
    <location>
        <begin position="1"/>
        <end position="25"/>
    </location>
</feature>